<evidence type="ECO:0000313" key="2">
    <source>
        <dbReference type="Proteomes" id="UP000789405"/>
    </source>
</evidence>
<keyword evidence="2" id="KW-1185">Reference proteome</keyword>
<gene>
    <name evidence="1" type="ORF">DERYTH_LOCUS11973</name>
</gene>
<organism evidence="1 2">
    <name type="scientific">Dentiscutata erythropus</name>
    <dbReference type="NCBI Taxonomy" id="1348616"/>
    <lineage>
        <taxon>Eukaryota</taxon>
        <taxon>Fungi</taxon>
        <taxon>Fungi incertae sedis</taxon>
        <taxon>Mucoromycota</taxon>
        <taxon>Glomeromycotina</taxon>
        <taxon>Glomeromycetes</taxon>
        <taxon>Diversisporales</taxon>
        <taxon>Gigasporaceae</taxon>
        <taxon>Dentiscutata</taxon>
    </lineage>
</organism>
<name>A0A9N9EN21_9GLOM</name>
<proteinExistence type="predicted"/>
<dbReference type="Proteomes" id="UP000789405">
    <property type="component" value="Unassembled WGS sequence"/>
</dbReference>
<dbReference type="EMBL" id="CAJVPY010007659">
    <property type="protein sequence ID" value="CAG8683858.1"/>
    <property type="molecule type" value="Genomic_DNA"/>
</dbReference>
<dbReference type="AlphaFoldDB" id="A0A9N9EN21"/>
<evidence type="ECO:0000313" key="1">
    <source>
        <dbReference type="EMBL" id="CAG8683858.1"/>
    </source>
</evidence>
<comment type="caution">
    <text evidence="1">The sequence shown here is derived from an EMBL/GenBank/DDBJ whole genome shotgun (WGS) entry which is preliminary data.</text>
</comment>
<accession>A0A9N9EN21</accession>
<reference evidence="1" key="1">
    <citation type="submission" date="2021-06" db="EMBL/GenBank/DDBJ databases">
        <authorList>
            <person name="Kallberg Y."/>
            <person name="Tangrot J."/>
            <person name="Rosling A."/>
        </authorList>
    </citation>
    <scope>NUCLEOTIDE SEQUENCE</scope>
    <source>
        <strain evidence="1">MA453B</strain>
    </source>
</reference>
<dbReference type="OrthoDB" id="2404559at2759"/>
<sequence>MLIDFDWCGKHDMDKYPPSMNKNLSWPPGAEPCALLKKEHDIHWLNLLRDKFKSYMPPKGYRFLHNILYFDILVKNK</sequence>
<protein>
    <submittedName>
        <fullName evidence="1">10596_t:CDS:1</fullName>
    </submittedName>
</protein>